<dbReference type="AlphaFoldDB" id="A0A142KJQ8"/>
<evidence type="ECO:0000256" key="2">
    <source>
        <dbReference type="SAM" id="SignalP"/>
    </source>
</evidence>
<evidence type="ECO:0000313" key="4">
    <source>
        <dbReference type="Proteomes" id="UP000075221"/>
    </source>
</evidence>
<dbReference type="RefSeq" id="WP_051143475.1">
    <property type="nucleotide sequence ID" value="NZ_CP013126.1"/>
</dbReference>
<protein>
    <submittedName>
        <fullName evidence="3">Uncharacterized protein</fullName>
    </submittedName>
</protein>
<feature type="compositionally biased region" description="Low complexity" evidence="1">
    <location>
        <begin position="36"/>
        <end position="57"/>
    </location>
</feature>
<feature type="region of interest" description="Disordered" evidence="1">
    <location>
        <begin position="36"/>
        <end position="91"/>
    </location>
</feature>
<organism evidence="3 4">
    <name type="scientific">Acidipropionibacterium acidipropionici</name>
    <dbReference type="NCBI Taxonomy" id="1748"/>
    <lineage>
        <taxon>Bacteria</taxon>
        <taxon>Bacillati</taxon>
        <taxon>Actinomycetota</taxon>
        <taxon>Actinomycetes</taxon>
        <taxon>Propionibacteriales</taxon>
        <taxon>Propionibacteriaceae</taxon>
        <taxon>Acidipropionibacterium</taxon>
    </lineage>
</organism>
<dbReference type="KEGG" id="aaci:ASQ49_00850"/>
<evidence type="ECO:0000313" key="3">
    <source>
        <dbReference type="EMBL" id="AMS06346.1"/>
    </source>
</evidence>
<dbReference type="OrthoDB" id="3831250at2"/>
<name>A0A142KJQ8_9ACTN</name>
<keyword evidence="2" id="KW-0732">Signal</keyword>
<sequence>MRSTTDQLRPRHTGRRIAAAIALSCTLLLAGCSGAAASSSSSSSRGPAEGEPGATGTPTPPPLVSPTGTWTPPAKGASAGPTAPAPVPTRSAALNSPVALDTRVTVRLESVSATTVKAVTPGQDSGPAVKVSVSVQNRSTAPVVVDSAVVSLTADKGSSGVGTTAGDPHPLKGSVAPGATARGTYIFMLAPAKGRQITVSVNYSAGEPVAVFTGRTA</sequence>
<evidence type="ECO:0000256" key="1">
    <source>
        <dbReference type="SAM" id="MobiDB-lite"/>
    </source>
</evidence>
<dbReference type="PROSITE" id="PS51257">
    <property type="entry name" value="PROKAR_LIPOPROTEIN"/>
    <property type="match status" value="1"/>
</dbReference>
<dbReference type="Proteomes" id="UP000075221">
    <property type="component" value="Chromosome"/>
</dbReference>
<proteinExistence type="predicted"/>
<accession>A0A142KJQ8</accession>
<dbReference type="EMBL" id="CP014352">
    <property type="protein sequence ID" value="AMS06346.1"/>
    <property type="molecule type" value="Genomic_DNA"/>
</dbReference>
<gene>
    <name evidence="3" type="ORF">AXH35_13745</name>
</gene>
<feature type="chain" id="PRO_5043377263" evidence="2">
    <location>
        <begin position="36"/>
        <end position="217"/>
    </location>
</feature>
<reference evidence="3 4" key="1">
    <citation type="submission" date="2016-02" db="EMBL/GenBank/DDBJ databases">
        <title>Complete Genome Sequence of Propionibacterium acidipropionici ATCC 55737.</title>
        <authorList>
            <person name="Luna Flores C.H."/>
            <person name="Nielsen L.K."/>
            <person name="Marcellin E."/>
        </authorList>
    </citation>
    <scope>NUCLEOTIDE SEQUENCE [LARGE SCALE GENOMIC DNA]</scope>
    <source>
        <strain evidence="3 4">ATCC 55737</strain>
    </source>
</reference>
<dbReference type="GeneID" id="88083615"/>
<feature type="signal peptide" evidence="2">
    <location>
        <begin position="1"/>
        <end position="35"/>
    </location>
</feature>